<gene>
    <name evidence="1" type="ORF">O9G_004226</name>
</gene>
<name>A0A075APV7_ROZAC</name>
<protein>
    <recommendedName>
        <fullName evidence="3">F-box domain-containing protein</fullName>
    </recommendedName>
</protein>
<organism evidence="1 2">
    <name type="scientific">Rozella allomycis (strain CSF55)</name>
    <dbReference type="NCBI Taxonomy" id="988480"/>
    <lineage>
        <taxon>Eukaryota</taxon>
        <taxon>Fungi</taxon>
        <taxon>Fungi incertae sedis</taxon>
        <taxon>Cryptomycota</taxon>
        <taxon>Cryptomycota incertae sedis</taxon>
        <taxon>Rozella</taxon>
    </lineage>
</organism>
<evidence type="ECO:0000313" key="1">
    <source>
        <dbReference type="EMBL" id="EPZ32251.1"/>
    </source>
</evidence>
<proteinExistence type="predicted"/>
<sequence>MSNNFFESIPFDVHHKIKRHLKLRAILRIQQVSRTLQLAYELDVIDFQQLKKRNMSIIFENDKYCSLITTKLGDFLGCLGEGQQVAFCSQAINSGNASIAINIVQHGRIPERRLKEEILHLVIIQGQMEIAKCLIGHFHTMFHAEEITCIYTVADIDVCIAFTLWLINNCGRKYITKIISIVISLGRHHEVLPVFLKDKRISLEEKYIKPFFHAARLQNYKAAKIS</sequence>
<evidence type="ECO:0000313" key="2">
    <source>
        <dbReference type="Proteomes" id="UP000030755"/>
    </source>
</evidence>
<dbReference type="AlphaFoldDB" id="A0A075APV7"/>
<reference evidence="1 2" key="1">
    <citation type="journal article" date="2013" name="Curr. Biol.">
        <title>Shared signatures of parasitism and phylogenomics unite Cryptomycota and microsporidia.</title>
        <authorList>
            <person name="James T.Y."/>
            <person name="Pelin A."/>
            <person name="Bonen L."/>
            <person name="Ahrendt S."/>
            <person name="Sain D."/>
            <person name="Corradi N."/>
            <person name="Stajich J.E."/>
        </authorList>
    </citation>
    <scope>NUCLEOTIDE SEQUENCE [LARGE SCALE GENOMIC DNA]</scope>
    <source>
        <strain evidence="1 2">CSF55</strain>
    </source>
</reference>
<evidence type="ECO:0008006" key="3">
    <source>
        <dbReference type="Google" id="ProtNLM"/>
    </source>
</evidence>
<dbReference type="HOGENOM" id="CLU_1225394_0_0_1"/>
<accession>A0A075APV7</accession>
<dbReference type="EMBL" id="KE561165">
    <property type="protein sequence ID" value="EPZ32251.1"/>
    <property type="molecule type" value="Genomic_DNA"/>
</dbReference>
<dbReference type="Proteomes" id="UP000030755">
    <property type="component" value="Unassembled WGS sequence"/>
</dbReference>
<keyword evidence="2" id="KW-1185">Reference proteome</keyword>